<dbReference type="EMBL" id="UINC01002432">
    <property type="protein sequence ID" value="SUZ96623.1"/>
    <property type="molecule type" value="Genomic_DNA"/>
</dbReference>
<dbReference type="Gene3D" id="3.30.1780.10">
    <property type="entry name" value="ornithine cyclodeaminase, domain 1"/>
    <property type="match status" value="1"/>
</dbReference>
<reference evidence="1" key="1">
    <citation type="submission" date="2018-05" db="EMBL/GenBank/DDBJ databases">
        <authorList>
            <person name="Lanie J.A."/>
            <person name="Ng W.-L."/>
            <person name="Kazmierczak K.M."/>
            <person name="Andrzejewski T.M."/>
            <person name="Davidsen T.M."/>
            <person name="Wayne K.J."/>
            <person name="Tettelin H."/>
            <person name="Glass J.I."/>
            <person name="Rusch D."/>
            <person name="Podicherti R."/>
            <person name="Tsui H.-C.T."/>
            <person name="Winkler M.E."/>
        </authorList>
    </citation>
    <scope>NUCLEOTIDE SEQUENCE</scope>
</reference>
<dbReference type="GO" id="GO:0005737">
    <property type="term" value="C:cytoplasm"/>
    <property type="evidence" value="ECO:0007669"/>
    <property type="project" value="TreeGrafter"/>
</dbReference>
<dbReference type="InterPro" id="IPR036291">
    <property type="entry name" value="NAD(P)-bd_dom_sf"/>
</dbReference>
<accession>A0A381S648</accession>
<proteinExistence type="predicted"/>
<evidence type="ECO:0008006" key="2">
    <source>
        <dbReference type="Google" id="ProtNLM"/>
    </source>
</evidence>
<dbReference type="AlphaFoldDB" id="A0A381S648"/>
<dbReference type="PIRSF" id="PIRSF001439">
    <property type="entry name" value="CryM"/>
    <property type="match status" value="1"/>
</dbReference>
<dbReference type="Pfam" id="PF02423">
    <property type="entry name" value="OCD_Mu_crystall"/>
    <property type="match status" value="1"/>
</dbReference>
<dbReference type="InterPro" id="IPR003462">
    <property type="entry name" value="ODC_Mu_crystall"/>
</dbReference>
<dbReference type="PANTHER" id="PTHR13812">
    <property type="entry name" value="KETIMINE REDUCTASE MU-CRYSTALLIN"/>
    <property type="match status" value="1"/>
</dbReference>
<gene>
    <name evidence="1" type="ORF">METZ01_LOCUS49477</name>
</gene>
<organism evidence="1">
    <name type="scientific">marine metagenome</name>
    <dbReference type="NCBI Taxonomy" id="408172"/>
    <lineage>
        <taxon>unclassified sequences</taxon>
        <taxon>metagenomes</taxon>
        <taxon>ecological metagenomes</taxon>
    </lineage>
</organism>
<dbReference type="SUPFAM" id="SSF51735">
    <property type="entry name" value="NAD(P)-binding Rossmann-fold domains"/>
    <property type="match status" value="1"/>
</dbReference>
<evidence type="ECO:0000313" key="1">
    <source>
        <dbReference type="EMBL" id="SUZ96623.1"/>
    </source>
</evidence>
<protein>
    <recommendedName>
        <fullName evidence="2">Ornithine cyclodeaminase</fullName>
    </recommendedName>
</protein>
<name>A0A381S648_9ZZZZ</name>
<sequence length="325" mass="34932">MGKLALISEETVRKIVTRQLAFDAVRAAFEAVAVHRSRVFDVVIGTGLHNGEAFAIKSGIDIENEMVGFKCGTYWAGNFDKGQPAHGSTILLLDPETGFPKALVNASYLNGYRTAAANAIAVSNLARAEAAVLGVIGAGLQAEQEIRAVAEVRAFSQIKISTRSEARASWIADRLQDVDIDIRFTSAEDAVRGSDVVITVTPSELPLVRDEWIREGTHISAMGADDKGKHELDTAILKRSSLFADYPQQSIVIGEFQHAYDDGLINSADDICALGLVTLGKSPGRISDSQITVFDSSGIAIQDLMVAGAIFEAAQKMSQVQYIDF</sequence>
<dbReference type="Gene3D" id="3.40.50.720">
    <property type="entry name" value="NAD(P)-binding Rossmann-like Domain"/>
    <property type="match status" value="1"/>
</dbReference>
<dbReference type="InterPro" id="IPR023401">
    <property type="entry name" value="ODC_N"/>
</dbReference>
<dbReference type="PANTHER" id="PTHR13812:SF19">
    <property type="entry name" value="KETIMINE REDUCTASE MU-CRYSTALLIN"/>
    <property type="match status" value="1"/>
</dbReference>